<dbReference type="AlphaFoldDB" id="A0A151GJH9"/>
<gene>
    <name evidence="2" type="ORF">DCS_04198</name>
</gene>
<comment type="caution">
    <text evidence="2">The sequence shown here is derived from an EMBL/GenBank/DDBJ whole genome shotgun (WGS) entry which is preliminary data.</text>
</comment>
<dbReference type="SUPFAM" id="SSF50978">
    <property type="entry name" value="WD40 repeat-like"/>
    <property type="match status" value="1"/>
</dbReference>
<dbReference type="Gene3D" id="2.130.10.10">
    <property type="entry name" value="YVTN repeat-like/Quinoprotein amine dehydrogenase"/>
    <property type="match status" value="1"/>
</dbReference>
<sequence length="713" mass="76514">MSSVAMPRIRRTAQNTQFTLPHRINDVQTYPVQSPQGATILIYGHENGVSLLWRGGRRLKPLKKDPPKEKANGASEDAVMIIDSDDDEPPAKLQSTPKFEDRPHFEDVAEETPYPEVIQTLDLTLGTAVLNVAVMPMTPCTAREAAASVAPILGDKIVFAVSCVTSDVFVITLPLTPPSPESKLRPELRADLLAGRAGSGAWGESLVLLGGQTKHSEGLAMNLIKPKSSERQVKSARAVVAACSRQASGALLLWDVPLDPKDKPDRALEPFQTEFLPNPLISISFNPTHTTQLLAVSSHQATRVYDFATSPLPADPDATGPFPSQGSWLVSLYQPFARPSTSRKPILDAVWIAHGRAIFVLLADGMWGIWDVDGASPSASVAAMSSKLKPGVRGAALTSFSVSGYVEGTSTLRSVATQRKESQTGEFAPMTPHARRQATASLSTTATADRLSTVRGGARITALPSNGRMLRDESLVLWVGGQEHVCIIPAVSRFWDSQLRKGAGGGVNLFSGAQPTKMVKLLDLSTGLLGERCCGVSLVVSSFSSDEHLDQDGGLPVEVLIRGESRMVVLRQGEDGPGKKIGTVVDNRRKRLFSKVERSDAIIVHGNGGKTAGSVPYNLSTSKPGTLRLRPFSNGQEDLRGGLNGREDPSQPPSHPSLGLEFMNTLNTAADSSADLSRDLEVEMLDIMGIDQALESMEGSRGSGRKKVFFEQD</sequence>
<dbReference type="InterPro" id="IPR015943">
    <property type="entry name" value="WD40/YVTN_repeat-like_dom_sf"/>
</dbReference>
<dbReference type="GeneID" id="63716841"/>
<evidence type="ECO:0000313" key="2">
    <source>
        <dbReference type="EMBL" id="KYK57191.1"/>
    </source>
</evidence>
<keyword evidence="3" id="KW-1185">Reference proteome</keyword>
<evidence type="ECO:0008006" key="4">
    <source>
        <dbReference type="Google" id="ProtNLM"/>
    </source>
</evidence>
<dbReference type="RefSeq" id="XP_040656543.1">
    <property type="nucleotide sequence ID" value="XM_040801510.1"/>
</dbReference>
<accession>A0A151GJH9</accession>
<feature type="region of interest" description="Disordered" evidence="1">
    <location>
        <begin position="418"/>
        <end position="438"/>
    </location>
</feature>
<dbReference type="EMBL" id="LAYC01000002">
    <property type="protein sequence ID" value="KYK57191.1"/>
    <property type="molecule type" value="Genomic_DNA"/>
</dbReference>
<feature type="compositionally biased region" description="Basic and acidic residues" evidence="1">
    <location>
        <begin position="637"/>
        <end position="649"/>
    </location>
</feature>
<dbReference type="InParanoid" id="A0A151GJH9"/>
<dbReference type="InterPro" id="IPR036322">
    <property type="entry name" value="WD40_repeat_dom_sf"/>
</dbReference>
<feature type="region of interest" description="Disordered" evidence="1">
    <location>
        <begin position="628"/>
        <end position="658"/>
    </location>
</feature>
<dbReference type="STRING" id="98403.A0A151GJH9"/>
<name>A0A151GJH9_DRECN</name>
<evidence type="ECO:0000256" key="1">
    <source>
        <dbReference type="SAM" id="MobiDB-lite"/>
    </source>
</evidence>
<proteinExistence type="predicted"/>
<evidence type="ECO:0000313" key="3">
    <source>
        <dbReference type="Proteomes" id="UP000076580"/>
    </source>
</evidence>
<protein>
    <recommendedName>
        <fullName evidence="4">Nup37p-like protein</fullName>
    </recommendedName>
</protein>
<dbReference type="Proteomes" id="UP000076580">
    <property type="component" value="Chromosome 02"/>
</dbReference>
<organism evidence="2 3">
    <name type="scientific">Drechmeria coniospora</name>
    <name type="common">Nematophagous fungus</name>
    <name type="synonym">Meria coniospora</name>
    <dbReference type="NCBI Taxonomy" id="98403"/>
    <lineage>
        <taxon>Eukaryota</taxon>
        <taxon>Fungi</taxon>
        <taxon>Dikarya</taxon>
        <taxon>Ascomycota</taxon>
        <taxon>Pezizomycotina</taxon>
        <taxon>Sordariomycetes</taxon>
        <taxon>Hypocreomycetidae</taxon>
        <taxon>Hypocreales</taxon>
        <taxon>Ophiocordycipitaceae</taxon>
        <taxon>Drechmeria</taxon>
    </lineage>
</organism>
<reference evidence="2 3" key="1">
    <citation type="journal article" date="2016" name="Sci. Rep.">
        <title>Insights into Adaptations to a Near-Obligate Nematode Endoparasitic Lifestyle from the Finished Genome of Drechmeria coniospora.</title>
        <authorList>
            <person name="Zhang L."/>
            <person name="Zhou Z."/>
            <person name="Guo Q."/>
            <person name="Fokkens L."/>
            <person name="Miskei M."/>
            <person name="Pocsi I."/>
            <person name="Zhang W."/>
            <person name="Chen M."/>
            <person name="Wang L."/>
            <person name="Sun Y."/>
            <person name="Donzelli B.G."/>
            <person name="Gibson D.M."/>
            <person name="Nelson D.R."/>
            <person name="Luo J.G."/>
            <person name="Rep M."/>
            <person name="Liu H."/>
            <person name="Yang S."/>
            <person name="Wang J."/>
            <person name="Krasnoff S.B."/>
            <person name="Xu Y."/>
            <person name="Molnar I."/>
            <person name="Lin M."/>
        </authorList>
    </citation>
    <scope>NUCLEOTIDE SEQUENCE [LARGE SCALE GENOMIC DNA]</scope>
    <source>
        <strain evidence="2 3">ARSEF 6962</strain>
    </source>
</reference>